<dbReference type="PATRIC" id="fig|573060.9.peg.4284"/>
<accession>C5T1S7</accession>
<evidence type="ECO:0000313" key="3">
    <source>
        <dbReference type="Proteomes" id="UP000003856"/>
    </source>
</evidence>
<dbReference type="EMBL" id="ACQT01000014">
    <property type="protein sequence ID" value="EER61522.1"/>
    <property type="molecule type" value="Genomic_DNA"/>
</dbReference>
<keyword evidence="2" id="KW-0378">Hydrolase</keyword>
<dbReference type="Proteomes" id="UP000003856">
    <property type="component" value="Unassembled WGS sequence"/>
</dbReference>
<name>C5T1S7_ACIDE</name>
<gene>
    <name evidence="2" type="ORF">AcdelDRAFT_0857</name>
</gene>
<keyword evidence="3" id="KW-1185">Reference proteome</keyword>
<protein>
    <submittedName>
        <fullName evidence="2">HNH endonuclease</fullName>
    </submittedName>
</protein>
<sequence>MRWLLILLALTSLDATARIDRDRAQVRAFRAENPYPATGRTRGACPGYHVDHITPLCAGGADRPENMQWITREDHRFKTLVDVRECRKLERAARRPAG</sequence>
<dbReference type="OrthoDB" id="5292295at2"/>
<dbReference type="InterPro" id="IPR003615">
    <property type="entry name" value="HNH_nuc"/>
</dbReference>
<evidence type="ECO:0000259" key="1">
    <source>
        <dbReference type="SMART" id="SM00507"/>
    </source>
</evidence>
<dbReference type="RefSeq" id="WP_005793747.1">
    <property type="nucleotide sequence ID" value="NZ_ACQT01000014.1"/>
</dbReference>
<dbReference type="AlphaFoldDB" id="C5T1S7"/>
<feature type="domain" description="HNH nuclease" evidence="1">
    <location>
        <begin position="25"/>
        <end position="76"/>
    </location>
</feature>
<dbReference type="Gene3D" id="1.10.30.50">
    <property type="match status" value="1"/>
</dbReference>
<dbReference type="GO" id="GO:0004519">
    <property type="term" value="F:endonuclease activity"/>
    <property type="evidence" value="ECO:0007669"/>
    <property type="project" value="UniProtKB-KW"/>
</dbReference>
<keyword evidence="2" id="KW-0540">Nuclease</keyword>
<organism evidence="2 3">
    <name type="scientific">Acidovorax delafieldii 2AN</name>
    <dbReference type="NCBI Taxonomy" id="573060"/>
    <lineage>
        <taxon>Bacteria</taxon>
        <taxon>Pseudomonadati</taxon>
        <taxon>Pseudomonadota</taxon>
        <taxon>Betaproteobacteria</taxon>
        <taxon>Burkholderiales</taxon>
        <taxon>Comamonadaceae</taxon>
        <taxon>Acidovorax</taxon>
    </lineage>
</organism>
<comment type="caution">
    <text evidence="2">The sequence shown here is derived from an EMBL/GenBank/DDBJ whole genome shotgun (WGS) entry which is preliminary data.</text>
</comment>
<dbReference type="CDD" id="cd00085">
    <property type="entry name" value="HNHc"/>
    <property type="match status" value="1"/>
</dbReference>
<dbReference type="SMART" id="SM00507">
    <property type="entry name" value="HNHc"/>
    <property type="match status" value="1"/>
</dbReference>
<keyword evidence="2" id="KW-0255">Endonuclease</keyword>
<proteinExistence type="predicted"/>
<reference evidence="2 3" key="1">
    <citation type="submission" date="2009-05" db="EMBL/GenBank/DDBJ databases">
        <title>The draft genome of Acidovorax delafieldii 2AN.</title>
        <authorList>
            <consortium name="US DOE Joint Genome Institute (JGI-PGF)"/>
            <person name="Lucas S."/>
            <person name="Copeland A."/>
            <person name="Lapidus A."/>
            <person name="Glavina del Rio T."/>
            <person name="Tice H."/>
            <person name="Bruce D."/>
            <person name="Goodwin L."/>
            <person name="Pitluck S."/>
            <person name="Larimer F."/>
            <person name="Land M.L."/>
            <person name="Hauser L."/>
            <person name="Shelobolina E.S."/>
            <person name="Picardal F."/>
            <person name="Roden E."/>
            <person name="Emerson D."/>
        </authorList>
    </citation>
    <scope>NUCLEOTIDE SEQUENCE [LARGE SCALE GENOMIC DNA]</scope>
    <source>
        <strain evidence="2 3">2AN</strain>
    </source>
</reference>
<evidence type="ECO:0000313" key="2">
    <source>
        <dbReference type="EMBL" id="EER61522.1"/>
    </source>
</evidence>